<name>A0A7C1HIT9_UNCKA</name>
<sequence>MKKSFYIYGSLVLLVLLTLGVTFATFTDKANFVGTTFSVASSDIKLLDVYNGGVDPSNLVDSKPGPTFANITPTWHSDYVVQIYNNGTGPVNLTSKAVYETANDPAELRQIIFVEMYDWVDTNGDGVPQQEEFEQASYGRKTIVKWNTVGFELGTLPQGEIKTLVLRFSTDSISPAKQGTGILFDFSFDALGI</sequence>
<dbReference type="AlphaFoldDB" id="A0A7C1HIT9"/>
<evidence type="ECO:0000313" key="1">
    <source>
        <dbReference type="EMBL" id="HDQ88595.1"/>
    </source>
</evidence>
<gene>
    <name evidence="1" type="ORF">ENN92_00380</name>
</gene>
<reference evidence="1" key="1">
    <citation type="journal article" date="2020" name="mSystems">
        <title>Genome- and Community-Level Interaction Insights into Carbon Utilization and Element Cycling Functions of Hydrothermarchaeota in Hydrothermal Sediment.</title>
        <authorList>
            <person name="Zhou Z."/>
            <person name="Liu Y."/>
            <person name="Xu W."/>
            <person name="Pan J."/>
            <person name="Luo Z.H."/>
            <person name="Li M."/>
        </authorList>
    </citation>
    <scope>NUCLEOTIDE SEQUENCE [LARGE SCALE GENOMIC DNA]</scope>
    <source>
        <strain evidence="1">SpSt-1219</strain>
    </source>
</reference>
<dbReference type="Proteomes" id="UP000886066">
    <property type="component" value="Unassembled WGS sequence"/>
</dbReference>
<comment type="caution">
    <text evidence="1">The sequence shown here is derived from an EMBL/GenBank/DDBJ whole genome shotgun (WGS) entry which is preliminary data.</text>
</comment>
<protein>
    <submittedName>
        <fullName evidence="1">Uncharacterized protein</fullName>
    </submittedName>
</protein>
<dbReference type="EMBL" id="DSDM01000022">
    <property type="protein sequence ID" value="HDQ88595.1"/>
    <property type="molecule type" value="Genomic_DNA"/>
</dbReference>
<accession>A0A7C1HIT9</accession>
<proteinExistence type="predicted"/>
<organism evidence="1">
    <name type="scientific">candidate division WWE3 bacterium</name>
    <dbReference type="NCBI Taxonomy" id="2053526"/>
    <lineage>
        <taxon>Bacteria</taxon>
        <taxon>Katanobacteria</taxon>
    </lineage>
</organism>